<keyword evidence="1" id="KW-0472">Membrane</keyword>
<organism evidence="3">
    <name type="scientific">Ditylum brightwellii</name>
    <dbReference type="NCBI Taxonomy" id="49249"/>
    <lineage>
        <taxon>Eukaryota</taxon>
        <taxon>Sar</taxon>
        <taxon>Stramenopiles</taxon>
        <taxon>Ochrophyta</taxon>
        <taxon>Bacillariophyta</taxon>
        <taxon>Mediophyceae</taxon>
        <taxon>Lithodesmiophycidae</taxon>
        <taxon>Lithodesmiales</taxon>
        <taxon>Lithodesmiaceae</taxon>
        <taxon>Ditylum</taxon>
    </lineage>
</organism>
<evidence type="ECO:0000313" key="3">
    <source>
        <dbReference type="EMBL" id="CAE4649490.1"/>
    </source>
</evidence>
<accession>A0A7S4W819</accession>
<feature type="transmembrane region" description="Helical" evidence="1">
    <location>
        <begin position="139"/>
        <end position="156"/>
    </location>
</feature>
<keyword evidence="2" id="KW-0732">Signal</keyword>
<evidence type="ECO:0000256" key="1">
    <source>
        <dbReference type="SAM" id="Phobius"/>
    </source>
</evidence>
<keyword evidence="1" id="KW-1133">Transmembrane helix</keyword>
<gene>
    <name evidence="3" type="ORF">DBRI00130_LOCUS37260</name>
</gene>
<keyword evidence="1" id="KW-0812">Transmembrane</keyword>
<dbReference type="EMBL" id="HBNS01048457">
    <property type="protein sequence ID" value="CAE4649490.1"/>
    <property type="molecule type" value="Transcribed_RNA"/>
</dbReference>
<feature type="chain" id="PRO_5031548004" evidence="2">
    <location>
        <begin position="36"/>
        <end position="220"/>
    </location>
</feature>
<dbReference type="AlphaFoldDB" id="A0A7S4W819"/>
<evidence type="ECO:0000256" key="2">
    <source>
        <dbReference type="SAM" id="SignalP"/>
    </source>
</evidence>
<sequence length="220" mass="24394">MLDYIGDRTNMPGRRVLLLWCLLCAIQALFTPTNGFSLSSHPMCKSIISHPTSSQKRIIASHRSQGVSAGGSSSHDRRGILGDAGFYKPSLRMDKTTALHAGRISYEAMMEKLPSKSVIEAVESYKGGKVVASGEKTDNIQSLYLLHSLPVIYCVYGHKIQYKIGSFINGLFVLSNIGIFKLCFTHFLLFIYHPSTFVIVCDSVSSIECLSYLLLLCRLF</sequence>
<feature type="signal peptide" evidence="2">
    <location>
        <begin position="1"/>
        <end position="35"/>
    </location>
</feature>
<name>A0A7S4W819_9STRA</name>
<proteinExistence type="predicted"/>
<reference evidence="3" key="1">
    <citation type="submission" date="2021-01" db="EMBL/GenBank/DDBJ databases">
        <authorList>
            <person name="Corre E."/>
            <person name="Pelletier E."/>
            <person name="Niang G."/>
            <person name="Scheremetjew M."/>
            <person name="Finn R."/>
            <person name="Kale V."/>
            <person name="Holt S."/>
            <person name="Cochrane G."/>
            <person name="Meng A."/>
            <person name="Brown T."/>
            <person name="Cohen L."/>
        </authorList>
    </citation>
    <scope>NUCLEOTIDE SEQUENCE</scope>
    <source>
        <strain evidence="3">GSO104</strain>
    </source>
</reference>
<protein>
    <submittedName>
        <fullName evidence="3">Uncharacterized protein</fullName>
    </submittedName>
</protein>
<feature type="transmembrane region" description="Helical" evidence="1">
    <location>
        <begin position="168"/>
        <end position="191"/>
    </location>
</feature>